<sequence>MTESTTRDFISQWTYDGYDNVRWEPTTQWRGVDRVAKQIRQREECRLEEDFTTMDFNSRAAALEAHYFQTPRLASGRKSPVGVRPVTRARPQSASFTRRVAENNRPTTSRARPQSATTRSEVSCSTNAVQTENRVAWKAATRQNFTKWREMLARGPKFEQLSLRRLELETYELLYNTLHQHQDVDTKARTRSRRRKNSVTSAAKPQDCSPTLACGSGLHLARSRKRRQQEHDRRLMLGKNRESSRVDSVDNRRAIQDKTRARSKQVSKKRFQKQRPENQQARQVFTPETQQRSSYVLHQTRTAKGPWIPSGLSSSRANRAKSFEASEMLLSKEKRVAQVLAAFQSQADTHLRLSRKVQTQLKAQQSATERRPRTDRGLENFTAAKTHANSTRPKSAKATVSRQISNRPISSDQQLNQRRSNQETDESAAVGKKSLRSTRCALQSPEYAWSSESPATLTLVIPPLKLPPHMWGERESFDDPTDKPSVQSLELGAAYGDDPESVAESRTCSYAAIVAEPSTDNEMKHEDVDCDLAAVTSTEVNDGKKLDIETNELEASCICQDSDVNPIETTIKEFSDQGQNGDNVSTRQQSSVIVEEEYLAESLLEQAAESLSGDTEPSPAALVYEEPQTTVYFGISFDDGNSQPCSGKDDESNSNMLHDETKLCGEDDAQSNEGQVRVKDSASSPQEITELATSFAVNYSALDLNSADVDTPGASFESNVDCGEDLMSVNKVDPSTRLEVIGLGETARSVDISDGVVETNFQTTSGVSVLQNFGESEYGLSGRTSDESATIVDEVNTSLSAIDTQQSEQNVYGDKSSMSAEVILSDQVEETSMAAPSSDLVVEYEEINSVQEGCDSLGVIMSGSQHDQSTSGYSEELLRVEAGSLLLDQLHSMESGETLQLLTYPSVMIQASDLATNETTDRLDPSDRGADAQFLDNSSHYVESGKRDDEREVELENAGASSNLLILDIETLIKPATITTAPSESDHGTHEIEQQAQSATVKSISVGAKSEPRSPKKKRSCESETTCSDKCPTPDDSVTLHLVANTLETSTFLSLPMQEYSPKSPDCTGLPGKEPLRLDQQVTRTIVEQNSDGIIHPQPSQEQVECDDELNATVVVATVSEVVDGAQLEQIENPVEERENIDGDAVSPLERGCFQPSNDRGSTLEKYSHVIEVATLDLGTTPYNEKAIVFSSDASGVDNDSTLKSAMTDTCSQAKPEQVDPPELFDQASRQDEVNVPSNSARDADEVSLLRNSHAQEHHNAARKIQSQYRCFVRRQLIRDQLRFVVAKKRRQTRRKTRQKVKKSDAVDMAASVASTNETESPVTAVAVNADLVDNVEVEEVQNVALSTVVSVEMTPIHAPLLSEPQTQVVGVGARKGSSEYVFDLFDDSQEENGDMQEATLQEDYEKDEFDTTSSELPQGEEPVSLQQPTLLPSETIDVGQSSDKPAATPGHVEAASEVEAMQPRWDRYVDSTTSKSFYYNPVTNETQWTAPVEDRDHSAINSSDVAAATATDAVVSPSGQATPSQGTWQGYLDEASGQLYYYNTKTGECSWEPPSSDSSGVAVSLQSAVTAESAAIGVSSWVMYIDPASQAPYYRYVNVETLATSWEQPDSFTVAAVAEPNGTATANEDSSYVIDDHAALEI</sequence>
<feature type="compositionally biased region" description="Polar residues" evidence="1">
    <location>
        <begin position="104"/>
        <end position="125"/>
    </location>
</feature>
<gene>
    <name evidence="3" type="ORF">GN244_ATG09838</name>
</gene>
<evidence type="ECO:0000313" key="3">
    <source>
        <dbReference type="EMBL" id="KAF4038064.1"/>
    </source>
</evidence>
<feature type="compositionally biased region" description="Basic and acidic residues" evidence="1">
    <location>
        <begin position="919"/>
        <end position="930"/>
    </location>
</feature>
<feature type="compositionally biased region" description="Polar residues" evidence="1">
    <location>
        <begin position="277"/>
        <end position="295"/>
    </location>
</feature>
<comment type="caution">
    <text evidence="3">The sequence shown here is derived from an EMBL/GenBank/DDBJ whole genome shotgun (WGS) entry which is preliminary data.</text>
</comment>
<organism evidence="3 4">
    <name type="scientific">Phytophthora infestans</name>
    <name type="common">Potato late blight agent</name>
    <name type="synonym">Botrytis infestans</name>
    <dbReference type="NCBI Taxonomy" id="4787"/>
    <lineage>
        <taxon>Eukaryota</taxon>
        <taxon>Sar</taxon>
        <taxon>Stramenopiles</taxon>
        <taxon>Oomycota</taxon>
        <taxon>Peronosporomycetes</taxon>
        <taxon>Peronosporales</taxon>
        <taxon>Peronosporaceae</taxon>
        <taxon>Phytophthora</taxon>
    </lineage>
</organism>
<feature type="region of interest" description="Disordered" evidence="1">
    <location>
        <begin position="1405"/>
        <end position="1426"/>
    </location>
</feature>
<dbReference type="SMART" id="SM00456">
    <property type="entry name" value="WW"/>
    <property type="match status" value="3"/>
</dbReference>
<feature type="compositionally biased region" description="Basic and acidic residues" evidence="1">
    <location>
        <begin position="229"/>
        <end position="260"/>
    </location>
</feature>
<feature type="region of interest" description="Disordered" evidence="1">
    <location>
        <begin position="181"/>
        <end position="295"/>
    </location>
</feature>
<proteinExistence type="predicted"/>
<name>A0A833STX7_PHYIN</name>
<feature type="compositionally biased region" description="Polar residues" evidence="1">
    <location>
        <begin position="994"/>
        <end position="1003"/>
    </location>
</feature>
<feature type="region of interest" description="Disordered" evidence="1">
    <location>
        <begin position="917"/>
        <end position="955"/>
    </location>
</feature>
<feature type="domain" description="WW" evidence="2">
    <location>
        <begin position="1460"/>
        <end position="1494"/>
    </location>
</feature>
<accession>A0A833STX7</accession>
<dbReference type="SUPFAM" id="SSF51045">
    <property type="entry name" value="WW domain"/>
    <property type="match status" value="2"/>
</dbReference>
<feature type="region of interest" description="Disordered" evidence="1">
    <location>
        <begin position="1437"/>
        <end position="1456"/>
    </location>
</feature>
<dbReference type="Pfam" id="PF00397">
    <property type="entry name" value="WW"/>
    <property type="match status" value="1"/>
</dbReference>
<keyword evidence="4" id="KW-1185">Reference proteome</keyword>
<feature type="compositionally biased region" description="Basic residues" evidence="1">
    <location>
        <begin position="261"/>
        <end position="273"/>
    </location>
</feature>
<feature type="compositionally biased region" description="Polar residues" evidence="1">
    <location>
        <begin position="357"/>
        <end position="367"/>
    </location>
</feature>
<feature type="region of interest" description="Disordered" evidence="1">
    <location>
        <begin position="980"/>
        <end position="1035"/>
    </location>
</feature>
<feature type="compositionally biased region" description="Basic and acidic residues" evidence="1">
    <location>
        <begin position="368"/>
        <end position="378"/>
    </location>
</feature>
<feature type="domain" description="WW" evidence="2">
    <location>
        <begin position="1523"/>
        <end position="1557"/>
    </location>
</feature>
<feature type="compositionally biased region" description="Polar residues" evidence="1">
    <location>
        <begin position="387"/>
        <end position="419"/>
    </location>
</feature>
<reference evidence="3" key="1">
    <citation type="submission" date="2020-04" db="EMBL/GenBank/DDBJ databases">
        <title>Hybrid Assembly of Korean Phytophthora infestans isolates.</title>
        <authorList>
            <person name="Prokchorchik M."/>
            <person name="Lee Y."/>
            <person name="Seo J."/>
            <person name="Cho J.-H."/>
            <person name="Park Y.-E."/>
            <person name="Jang D.-C."/>
            <person name="Im J.-S."/>
            <person name="Choi J.-G."/>
            <person name="Park H.-J."/>
            <person name="Lee G.-B."/>
            <person name="Lee Y.-G."/>
            <person name="Hong S.-Y."/>
            <person name="Cho K."/>
            <person name="Sohn K.H."/>
        </authorList>
    </citation>
    <scope>NUCLEOTIDE SEQUENCE</scope>
    <source>
        <strain evidence="3">KR_1_A1</strain>
    </source>
</reference>
<feature type="compositionally biased region" description="Basic and acidic residues" evidence="1">
    <location>
        <begin position="984"/>
        <end position="993"/>
    </location>
</feature>
<dbReference type="EMBL" id="WSZM01000219">
    <property type="protein sequence ID" value="KAF4038064.1"/>
    <property type="molecule type" value="Genomic_DNA"/>
</dbReference>
<protein>
    <submittedName>
        <fullName evidence="3">Putative WW domain-containing protein</fullName>
    </submittedName>
</protein>
<dbReference type="InterPro" id="IPR001202">
    <property type="entry name" value="WW_dom"/>
</dbReference>
<feature type="region of interest" description="Disordered" evidence="1">
    <location>
        <begin position="75"/>
        <end position="94"/>
    </location>
</feature>
<evidence type="ECO:0000259" key="2">
    <source>
        <dbReference type="PROSITE" id="PS50020"/>
    </source>
</evidence>
<dbReference type="InterPro" id="IPR036020">
    <property type="entry name" value="WW_dom_sf"/>
</dbReference>
<dbReference type="PROSITE" id="PS50096">
    <property type="entry name" value="IQ"/>
    <property type="match status" value="1"/>
</dbReference>
<feature type="region of interest" description="Disordered" evidence="1">
    <location>
        <begin position="101"/>
        <end position="125"/>
    </location>
</feature>
<dbReference type="PROSITE" id="PS50020">
    <property type="entry name" value="WW_DOMAIN_2"/>
    <property type="match status" value="2"/>
</dbReference>
<evidence type="ECO:0000313" key="4">
    <source>
        <dbReference type="Proteomes" id="UP000602510"/>
    </source>
</evidence>
<dbReference type="CDD" id="cd00201">
    <property type="entry name" value="WW"/>
    <property type="match status" value="2"/>
</dbReference>
<dbReference type="Proteomes" id="UP000602510">
    <property type="component" value="Unassembled WGS sequence"/>
</dbReference>
<evidence type="ECO:0000256" key="1">
    <source>
        <dbReference type="SAM" id="MobiDB-lite"/>
    </source>
</evidence>
<dbReference type="Gene3D" id="2.20.70.10">
    <property type="match status" value="2"/>
</dbReference>
<feature type="region of interest" description="Disordered" evidence="1">
    <location>
        <begin position="357"/>
        <end position="433"/>
    </location>
</feature>